<dbReference type="SUPFAM" id="SSF48065">
    <property type="entry name" value="DBL homology domain (DH-domain)"/>
    <property type="match status" value="1"/>
</dbReference>
<dbReference type="AlphaFoldDB" id="A0A222P0H0"/>
<keyword evidence="4" id="KW-1185">Reference proteome</keyword>
<dbReference type="Pfam" id="PF00621">
    <property type="entry name" value="RhoGEF"/>
    <property type="match status" value="1"/>
</dbReference>
<protein>
    <submittedName>
        <fullName evidence="3">RhoGEF domain protein</fullName>
    </submittedName>
</protein>
<reference evidence="4" key="1">
    <citation type="submission" date="2016-07" db="EMBL/GenBank/DDBJ databases">
        <authorList>
            <person name="Florea S."/>
            <person name="Webb J.S."/>
            <person name="Jaromczyk J."/>
            <person name="Schardl C.L."/>
        </authorList>
    </citation>
    <scope>NUCLEOTIDE SEQUENCE [LARGE SCALE GENOMIC DNA]</scope>
    <source>
        <strain evidence="4">CDC-D5610</strain>
    </source>
</reference>
<accession>A0A222P0H0</accession>
<feature type="domain" description="DH" evidence="2">
    <location>
        <begin position="12"/>
        <end position="195"/>
    </location>
</feature>
<feature type="compositionally biased region" description="Low complexity" evidence="1">
    <location>
        <begin position="262"/>
        <end position="277"/>
    </location>
</feature>
<dbReference type="GO" id="GO:0005085">
    <property type="term" value="F:guanyl-nucleotide exchange factor activity"/>
    <property type="evidence" value="ECO:0007669"/>
    <property type="project" value="InterPro"/>
</dbReference>
<evidence type="ECO:0000313" key="4">
    <source>
        <dbReference type="Proteomes" id="UP000201728"/>
    </source>
</evidence>
<evidence type="ECO:0000259" key="2">
    <source>
        <dbReference type="PROSITE" id="PS50010"/>
    </source>
</evidence>
<dbReference type="InterPro" id="IPR000219">
    <property type="entry name" value="DH_dom"/>
</dbReference>
<dbReference type="InterPro" id="IPR035899">
    <property type="entry name" value="DBL_dom_sf"/>
</dbReference>
<gene>
    <name evidence="3" type="ORF">clem_03635</name>
</gene>
<name>A0A222P0H0_9GAMM</name>
<evidence type="ECO:0000256" key="1">
    <source>
        <dbReference type="SAM" id="MobiDB-lite"/>
    </source>
</evidence>
<feature type="region of interest" description="Disordered" evidence="1">
    <location>
        <begin position="262"/>
        <end position="295"/>
    </location>
</feature>
<dbReference type="OrthoDB" id="5654121at2"/>
<feature type="compositionally biased region" description="Acidic residues" evidence="1">
    <location>
        <begin position="281"/>
        <end position="295"/>
    </location>
</feature>
<dbReference type="EMBL" id="CP016397">
    <property type="protein sequence ID" value="ASQ45285.1"/>
    <property type="molecule type" value="Genomic_DNA"/>
</dbReference>
<dbReference type="Gene3D" id="1.20.900.10">
    <property type="entry name" value="Dbl homology (DH) domain"/>
    <property type="match status" value="1"/>
</dbReference>
<dbReference type="RefSeq" id="WP_094090361.1">
    <property type="nucleotide sequence ID" value="NZ_CP016397.1"/>
</dbReference>
<proteinExistence type="predicted"/>
<dbReference type="KEGG" id="lcd:clem_03635"/>
<organism evidence="3 4">
    <name type="scientific">Legionella clemsonensis</name>
    <dbReference type="NCBI Taxonomy" id="1867846"/>
    <lineage>
        <taxon>Bacteria</taxon>
        <taxon>Pseudomonadati</taxon>
        <taxon>Pseudomonadota</taxon>
        <taxon>Gammaproteobacteria</taxon>
        <taxon>Legionellales</taxon>
        <taxon>Legionellaceae</taxon>
        <taxon>Legionella</taxon>
    </lineage>
</organism>
<evidence type="ECO:0000313" key="3">
    <source>
        <dbReference type="EMBL" id="ASQ45285.1"/>
    </source>
</evidence>
<sequence>MLPVNEIQKMLDENKVIKEILDTESTYNKTLDFLLKLSMPDSELFAQLKIYLSQLKEVSDRLIENVKVTFAEPNISSLNALKIHRIQLIKAFFTLYKDYLGWHEIYLKEVAANPAKFNQLNQYLSTHSPDMADLSFYLIQPVQRGPRYALLAAEIIKCNNRLADGHPAKFSDTTIADLMKVIEVIKERLQEANSSMSQPSSASSTTVKPYQFGDYTRAALAYLGEYMDQSAYKGSNEVSIPSTSAAKRSGYNLSSWCSIWSSHSKPQPAEASSSSAAKPEEDTDLDSEAEEFVLM</sequence>
<dbReference type="PROSITE" id="PS50010">
    <property type="entry name" value="DH_2"/>
    <property type="match status" value="1"/>
</dbReference>
<dbReference type="Proteomes" id="UP000201728">
    <property type="component" value="Chromosome"/>
</dbReference>